<protein>
    <recommendedName>
        <fullName evidence="3">Lipoprotein</fullName>
    </recommendedName>
</protein>
<evidence type="ECO:0008006" key="3">
    <source>
        <dbReference type="Google" id="ProtNLM"/>
    </source>
</evidence>
<proteinExistence type="predicted"/>
<evidence type="ECO:0000313" key="1">
    <source>
        <dbReference type="EMBL" id="GAA0856628.1"/>
    </source>
</evidence>
<dbReference type="PROSITE" id="PS51257">
    <property type="entry name" value="PROKAR_LIPOPROTEIN"/>
    <property type="match status" value="1"/>
</dbReference>
<dbReference type="EMBL" id="BAAAFD010000004">
    <property type="protein sequence ID" value="GAA0856628.1"/>
    <property type="molecule type" value="Genomic_DNA"/>
</dbReference>
<gene>
    <name evidence="1" type="ORF">GCM10009114_19330</name>
</gene>
<accession>A0ABN1LIV6</accession>
<organism evidence="1 2">
    <name type="scientific">Aliiglaciecola litoralis</name>
    <dbReference type="NCBI Taxonomy" id="582857"/>
    <lineage>
        <taxon>Bacteria</taxon>
        <taxon>Pseudomonadati</taxon>
        <taxon>Pseudomonadota</taxon>
        <taxon>Gammaproteobacteria</taxon>
        <taxon>Alteromonadales</taxon>
        <taxon>Alteromonadaceae</taxon>
        <taxon>Aliiglaciecola</taxon>
    </lineage>
</organism>
<comment type="caution">
    <text evidence="1">The sequence shown here is derived from an EMBL/GenBank/DDBJ whole genome shotgun (WGS) entry which is preliminary data.</text>
</comment>
<evidence type="ECO:0000313" key="2">
    <source>
        <dbReference type="Proteomes" id="UP001500359"/>
    </source>
</evidence>
<dbReference type="RefSeq" id="WP_343859233.1">
    <property type="nucleotide sequence ID" value="NZ_BAAAFD010000004.1"/>
</dbReference>
<sequence>MEKYLILSFFTLLTSCAVHEVNSEPLIIFEKSEKVALKMVDLFPDYKNESEIRELLEITFSSDTELFALSLKKSTTLRASIGLCNEDKHMPEIAFNAVFLDGKTIEYYLISNSEPSLKERKSFQYQLYLNFDTLQSQLYKKAKLCAEIIGSSYGSKFRSNKIELPLVID</sequence>
<reference evidence="1 2" key="1">
    <citation type="journal article" date="2019" name="Int. J. Syst. Evol. Microbiol.">
        <title>The Global Catalogue of Microorganisms (GCM) 10K type strain sequencing project: providing services to taxonomists for standard genome sequencing and annotation.</title>
        <authorList>
            <consortium name="The Broad Institute Genomics Platform"/>
            <consortium name="The Broad Institute Genome Sequencing Center for Infectious Disease"/>
            <person name="Wu L."/>
            <person name="Ma J."/>
        </authorList>
    </citation>
    <scope>NUCLEOTIDE SEQUENCE [LARGE SCALE GENOMIC DNA]</scope>
    <source>
        <strain evidence="1 2">JCM 15896</strain>
    </source>
</reference>
<keyword evidence="2" id="KW-1185">Reference proteome</keyword>
<name>A0ABN1LIV6_9ALTE</name>
<dbReference type="Proteomes" id="UP001500359">
    <property type="component" value="Unassembled WGS sequence"/>
</dbReference>